<keyword evidence="1" id="KW-1133">Transmembrane helix</keyword>
<feature type="transmembrane region" description="Helical" evidence="1">
    <location>
        <begin position="134"/>
        <end position="155"/>
    </location>
</feature>
<proteinExistence type="predicted"/>
<feature type="transmembrane region" description="Helical" evidence="1">
    <location>
        <begin position="194"/>
        <end position="218"/>
    </location>
</feature>
<dbReference type="AlphaFoldDB" id="W0FK77"/>
<evidence type="ECO:0000256" key="1">
    <source>
        <dbReference type="SAM" id="Phobius"/>
    </source>
</evidence>
<evidence type="ECO:0000313" key="2">
    <source>
        <dbReference type="EMBL" id="AHF23819.1"/>
    </source>
</evidence>
<accession>W0FK77</accession>
<feature type="transmembrane region" description="Helical" evidence="1">
    <location>
        <begin position="80"/>
        <end position="103"/>
    </location>
</feature>
<keyword evidence="1" id="KW-0472">Membrane</keyword>
<protein>
    <submittedName>
        <fullName evidence="2">Uncharacterized protein</fullName>
    </submittedName>
</protein>
<dbReference type="EMBL" id="KC246776">
    <property type="protein sequence ID" value="AHF23819.1"/>
    <property type="molecule type" value="Genomic_DNA"/>
</dbReference>
<name>W0FK77_9BACT</name>
<sequence length="231" mass="26006">MYCVYCGVRLQDGVTECPLCHTEVQVAPVKRPAEEAPYSRKYPQPEKQSGKYLVLGLVTIIFAAVALSCLIFCLKSRGEVGWSGIAALGMALGWVWLVLPLLFSRWKPMIFLPIDFACLAGYLLYICVNTGGHWFLSFAFPVTMIAGILTLAGVAMMRYIVQGRLRLMSLLVIAIGLSFMLVEFFQHITFRTPMFVWSLYCMIAFCMIGLFLFVASFIPSLRAALRRSFFF</sequence>
<feature type="transmembrane region" description="Helical" evidence="1">
    <location>
        <begin position="110"/>
        <end position="128"/>
    </location>
</feature>
<feature type="transmembrane region" description="Helical" evidence="1">
    <location>
        <begin position="52"/>
        <end position="74"/>
    </location>
</feature>
<feature type="transmembrane region" description="Helical" evidence="1">
    <location>
        <begin position="167"/>
        <end position="188"/>
    </location>
</feature>
<keyword evidence="1" id="KW-0812">Transmembrane</keyword>
<reference evidence="2" key="1">
    <citation type="journal article" date="2013" name="PLoS ONE">
        <title>Metagenomic insights into the carbohydrate-active enzymes carried by the microorganisms adhering to solid digesta in the rumen of cows.</title>
        <authorList>
            <person name="Wang L."/>
            <person name="Hatem A."/>
            <person name="Catalyurek U.V."/>
            <person name="Morrison M."/>
            <person name="Yu Z."/>
        </authorList>
    </citation>
    <scope>NUCLEOTIDE SEQUENCE</scope>
</reference>
<organism evidence="2">
    <name type="scientific">uncultured bacterium Contig1767</name>
    <dbReference type="NCBI Taxonomy" id="1393509"/>
    <lineage>
        <taxon>Bacteria</taxon>
        <taxon>environmental samples</taxon>
    </lineage>
</organism>